<reference evidence="1 2" key="1">
    <citation type="submission" date="2013-02" db="EMBL/GenBank/DDBJ databases">
        <authorList>
            <person name="Harkins D.M."/>
            <person name="Durkin A.S."/>
            <person name="Brinkac L.M."/>
            <person name="Haft D.H."/>
            <person name="Selengut J.D."/>
            <person name="Sanka R."/>
            <person name="DePew J."/>
            <person name="Purushe J."/>
            <person name="Whelen A.C."/>
            <person name="Vinetz J.M."/>
            <person name="Sutton G.G."/>
            <person name="Nierman W.C."/>
            <person name="Fouts D.E."/>
        </authorList>
    </citation>
    <scope>NUCLEOTIDE SEQUENCE [LARGE SCALE GENOMIC DNA]</scope>
    <source>
        <strain evidence="1 2">2002000626</strain>
    </source>
</reference>
<comment type="caution">
    <text evidence="1">The sequence shown here is derived from an EMBL/GenBank/DDBJ whole genome shotgun (WGS) entry which is preliminary data.</text>
</comment>
<dbReference type="Gene3D" id="3.40.630.10">
    <property type="entry name" value="Zn peptidases"/>
    <property type="match status" value="1"/>
</dbReference>
<organism evidence="1 2">
    <name type="scientific">Leptospira interrogans str. 2002000626</name>
    <dbReference type="NCBI Taxonomy" id="996803"/>
    <lineage>
        <taxon>Bacteria</taxon>
        <taxon>Pseudomonadati</taxon>
        <taxon>Spirochaetota</taxon>
        <taxon>Spirochaetia</taxon>
        <taxon>Leptospirales</taxon>
        <taxon>Leptospiraceae</taxon>
        <taxon>Leptospira</taxon>
    </lineage>
</organism>
<dbReference type="InterPro" id="IPR043472">
    <property type="entry name" value="Macro_dom-like"/>
</dbReference>
<dbReference type="EMBL" id="AFJL02000013">
    <property type="protein sequence ID" value="EMY06861.1"/>
    <property type="molecule type" value="Genomic_DNA"/>
</dbReference>
<dbReference type="SUPFAM" id="SSF52949">
    <property type="entry name" value="Macro domain-like"/>
    <property type="match status" value="1"/>
</dbReference>
<evidence type="ECO:0000313" key="1">
    <source>
        <dbReference type="EMBL" id="EMY06861.1"/>
    </source>
</evidence>
<evidence type="ECO:0000313" key="2">
    <source>
        <dbReference type="Proteomes" id="UP000012329"/>
    </source>
</evidence>
<accession>A0A829DDT4</accession>
<dbReference type="AlphaFoldDB" id="A0A829DDT4"/>
<protein>
    <submittedName>
        <fullName evidence="1">Uncharacterized protein</fullName>
    </submittedName>
</protein>
<gene>
    <name evidence="1" type="ORF">LEP1GSC029_3473</name>
</gene>
<dbReference type="Proteomes" id="UP000012329">
    <property type="component" value="Unassembled WGS sequence"/>
</dbReference>
<dbReference type="Gene3D" id="3.40.220.10">
    <property type="entry name" value="Leucine Aminopeptidase, subunit E, domain 1"/>
    <property type="match status" value="1"/>
</dbReference>
<name>A0A829DDT4_LEPIR</name>
<proteinExistence type="predicted"/>
<sequence length="236" mass="26819">MKLDKNKIQISIGKNPSKTFYKLQLLLKDHFPENLKTKFSFQTASGIFTGENGQIFTDEVEKIIYLGLGETSKIKIRGVAQHFFQFGEKLKKWEGVGLEIHLPKVLTNSLSADLVVYQIVNSLEQGAYAINVLAKEYKENSKKIGNVSFILQDAAKLKEAEKGLKRGKIVSRYINGVRHIAHLPANHFTPEEFVSRSKEIAKDNGLKITVFDEPQLKKKKWGESFPFAKVLIKKRK</sequence>